<dbReference type="RefSeq" id="WP_354366673.1">
    <property type="nucleotide sequence ID" value="NZ_JBEPMA010000001.1"/>
</dbReference>
<evidence type="ECO:0000256" key="4">
    <source>
        <dbReference type="ARBA" id="ARBA00023015"/>
    </source>
</evidence>
<dbReference type="Proteomes" id="UP001549162">
    <property type="component" value="Unassembled WGS sequence"/>
</dbReference>
<keyword evidence="5" id="KW-0238">DNA-binding</keyword>
<evidence type="ECO:0000256" key="3">
    <source>
        <dbReference type="ARBA" id="ARBA00022833"/>
    </source>
</evidence>
<comment type="caution">
    <text evidence="7">The sequence shown here is derived from an EMBL/GenBank/DDBJ whole genome shotgun (WGS) entry which is preliminary data.</text>
</comment>
<dbReference type="InterPro" id="IPR036390">
    <property type="entry name" value="WH_DNA-bd_sf"/>
</dbReference>
<keyword evidence="4" id="KW-0805">Transcription regulation</keyword>
<gene>
    <name evidence="7" type="ORF">ABID14_000292</name>
</gene>
<evidence type="ECO:0000256" key="6">
    <source>
        <dbReference type="ARBA" id="ARBA00023163"/>
    </source>
</evidence>
<dbReference type="SUPFAM" id="SSF46785">
    <property type="entry name" value="Winged helix' DNA-binding domain"/>
    <property type="match status" value="1"/>
</dbReference>
<evidence type="ECO:0000256" key="5">
    <source>
        <dbReference type="ARBA" id="ARBA00023125"/>
    </source>
</evidence>
<comment type="similarity">
    <text evidence="1">Belongs to the Fur family.</text>
</comment>
<evidence type="ECO:0000256" key="2">
    <source>
        <dbReference type="ARBA" id="ARBA00022491"/>
    </source>
</evidence>
<keyword evidence="2" id="KW-0678">Repressor</keyword>
<proteinExistence type="inferred from homology"/>
<evidence type="ECO:0000313" key="7">
    <source>
        <dbReference type="EMBL" id="MET3616672.1"/>
    </source>
</evidence>
<dbReference type="InterPro" id="IPR036388">
    <property type="entry name" value="WH-like_DNA-bd_sf"/>
</dbReference>
<dbReference type="Gene3D" id="3.30.1490.190">
    <property type="match status" value="1"/>
</dbReference>
<dbReference type="InterPro" id="IPR002481">
    <property type="entry name" value="FUR"/>
</dbReference>
<keyword evidence="8" id="KW-1185">Reference proteome</keyword>
<evidence type="ECO:0000256" key="1">
    <source>
        <dbReference type="ARBA" id="ARBA00007957"/>
    </source>
</evidence>
<dbReference type="Pfam" id="PF01475">
    <property type="entry name" value="FUR"/>
    <property type="match status" value="1"/>
</dbReference>
<dbReference type="CDD" id="cd07153">
    <property type="entry name" value="Fur_like"/>
    <property type="match status" value="1"/>
</dbReference>
<protein>
    <submittedName>
        <fullName evidence="7">Fur family ferric uptake transcriptional regulator</fullName>
    </submittedName>
</protein>
<dbReference type="PANTHER" id="PTHR33202">
    <property type="entry name" value="ZINC UPTAKE REGULATION PROTEIN"/>
    <property type="match status" value="1"/>
</dbReference>
<keyword evidence="6" id="KW-0804">Transcription</keyword>
<reference evidence="7 8" key="1">
    <citation type="submission" date="2024-06" db="EMBL/GenBank/DDBJ databases">
        <title>Genomic Encyclopedia of Type Strains, Phase IV (KMG-IV): sequencing the most valuable type-strain genomes for metagenomic binning, comparative biology and taxonomic classification.</title>
        <authorList>
            <person name="Goeker M."/>
        </authorList>
    </citation>
    <scope>NUCLEOTIDE SEQUENCE [LARGE SCALE GENOMIC DNA]</scope>
    <source>
        <strain evidence="7 8">DSM 21460</strain>
    </source>
</reference>
<name>A0ABV2J7C5_9FIRM</name>
<organism evidence="7 8">
    <name type="scientific">Peptoniphilus olsenii</name>
    <dbReference type="NCBI Taxonomy" id="411570"/>
    <lineage>
        <taxon>Bacteria</taxon>
        <taxon>Bacillati</taxon>
        <taxon>Bacillota</taxon>
        <taxon>Tissierellia</taxon>
        <taxon>Tissierellales</taxon>
        <taxon>Peptoniphilaceae</taxon>
        <taxon>Peptoniphilus</taxon>
    </lineage>
</organism>
<dbReference type="Gene3D" id="1.10.10.10">
    <property type="entry name" value="Winged helix-like DNA-binding domain superfamily/Winged helix DNA-binding domain"/>
    <property type="match status" value="1"/>
</dbReference>
<dbReference type="PANTHER" id="PTHR33202:SF7">
    <property type="entry name" value="FERRIC UPTAKE REGULATION PROTEIN"/>
    <property type="match status" value="1"/>
</dbReference>
<accession>A0ABV2J7C5</accession>
<sequence>MDSRTNQVRKILKENGYKYTDQRAKVYEIFLNNRDSHLTTEDIYKLISEIDPSMGIATVYRTVQLFTKLGILDQIIFDDNIVRYELRIHEQGHRHHHLICIECGKVSEVDVDELEQIEAKIEKNEKFKIIDHTLKFMGYCEDCYQKIEEKGIDEKHK</sequence>
<dbReference type="InterPro" id="IPR043135">
    <property type="entry name" value="Fur_C"/>
</dbReference>
<dbReference type="EMBL" id="JBEPMA010000001">
    <property type="protein sequence ID" value="MET3616672.1"/>
    <property type="molecule type" value="Genomic_DNA"/>
</dbReference>
<keyword evidence="3" id="KW-0862">Zinc</keyword>
<evidence type="ECO:0000313" key="8">
    <source>
        <dbReference type="Proteomes" id="UP001549162"/>
    </source>
</evidence>